<evidence type="ECO:0000256" key="2">
    <source>
        <dbReference type="SAM" id="Phobius"/>
    </source>
</evidence>
<reference evidence="3 4" key="1">
    <citation type="journal article" date="2004" name="Science">
        <title>The Ashbya gossypii genome as a tool for mapping the ancient Saccharomyces cerevisiae genome.</title>
        <authorList>
            <person name="Dietrich F.S."/>
            <person name="Voegeli S."/>
            <person name="Brachat S."/>
            <person name="Lerch A."/>
            <person name="Gates K."/>
            <person name="Steiner S."/>
            <person name="Mohr C."/>
            <person name="Pohlmann R."/>
            <person name="Luedi P."/>
            <person name="Choi S."/>
            <person name="Wing R.A."/>
            <person name="Flavier A."/>
            <person name="Gaffney T.D."/>
            <person name="Philippsen P."/>
        </authorList>
    </citation>
    <scope>NUCLEOTIDE SEQUENCE [LARGE SCALE GENOMIC DNA]</scope>
    <source>
        <strain evidence="4">ATCC 10895 / CBS 109.51 / FGSC 9923 / NRRL Y-1056</strain>
    </source>
</reference>
<evidence type="ECO:0000313" key="4">
    <source>
        <dbReference type="Proteomes" id="UP000000591"/>
    </source>
</evidence>
<dbReference type="GeneID" id="4622998"/>
<feature type="transmembrane region" description="Helical" evidence="2">
    <location>
        <begin position="74"/>
        <end position="94"/>
    </location>
</feature>
<dbReference type="OrthoDB" id="10550096at2759"/>
<keyword evidence="2" id="KW-0472">Membrane</keyword>
<dbReference type="InParanoid" id="Q750C4"/>
<gene>
    <name evidence="3" type="ORF">AGOS_AGR033W</name>
</gene>
<evidence type="ECO:0000256" key="1">
    <source>
        <dbReference type="SAM" id="MobiDB-lite"/>
    </source>
</evidence>
<feature type="compositionally biased region" description="Low complexity" evidence="1">
    <location>
        <begin position="133"/>
        <end position="151"/>
    </location>
</feature>
<sequence>MIEDIKLSVAWATFLSVFQKVARFFRQYHTERLRYNYALDPPQMVYSLVPPHGSRHAPDVHYRAARNSNFMLEALQLFVLSVLVGTMMTLARCMHRAGSVLHRKGFDLPLAALQPRAIGPKPPQRSTSRRAAARPDSAPCSTPQNTAASIADPAPAACERAGPAPASARAPAGCARAPASPNEGLFLSYVDDVDDELSGVENSFAEYYGVSQFAESDIFDLGNLSVRLNSIRSLGINNSPTSKAVKASGMLIW</sequence>
<dbReference type="HOGENOM" id="CLU_1085983_0_0_1"/>
<feature type="region of interest" description="Disordered" evidence="1">
    <location>
        <begin position="114"/>
        <end position="151"/>
    </location>
</feature>
<dbReference type="RefSeq" id="NP_986698.1">
    <property type="nucleotide sequence ID" value="NM_211760.1"/>
</dbReference>
<organism evidence="3 4">
    <name type="scientific">Eremothecium gossypii (strain ATCC 10895 / CBS 109.51 / FGSC 9923 / NRRL Y-1056)</name>
    <name type="common">Yeast</name>
    <name type="synonym">Ashbya gossypii</name>
    <dbReference type="NCBI Taxonomy" id="284811"/>
    <lineage>
        <taxon>Eukaryota</taxon>
        <taxon>Fungi</taxon>
        <taxon>Dikarya</taxon>
        <taxon>Ascomycota</taxon>
        <taxon>Saccharomycotina</taxon>
        <taxon>Saccharomycetes</taxon>
        <taxon>Saccharomycetales</taxon>
        <taxon>Saccharomycetaceae</taxon>
        <taxon>Eremothecium</taxon>
    </lineage>
</organism>
<evidence type="ECO:0000313" key="3">
    <source>
        <dbReference type="EMBL" id="AAS54522.1"/>
    </source>
</evidence>
<dbReference type="OMA" id="RFAMIRD"/>
<dbReference type="AlphaFoldDB" id="Q750C4"/>
<accession>Q750C4</accession>
<reference evidence="4" key="2">
    <citation type="journal article" date="2013" name="G3 (Bethesda)">
        <title>Genomes of Ashbya fungi isolated from insects reveal four mating-type loci, numerous translocations, lack of transposons, and distinct gene duplications.</title>
        <authorList>
            <person name="Dietrich F.S."/>
            <person name="Voegeli S."/>
            <person name="Kuo S."/>
            <person name="Philippsen P."/>
        </authorList>
    </citation>
    <scope>GENOME REANNOTATION</scope>
    <source>
        <strain evidence="4">ATCC 10895 / CBS 109.51 / FGSC 9923 / NRRL Y-1056</strain>
    </source>
</reference>
<proteinExistence type="predicted"/>
<dbReference type="Proteomes" id="UP000000591">
    <property type="component" value="Chromosome VII"/>
</dbReference>
<keyword evidence="2" id="KW-0812">Transmembrane</keyword>
<dbReference type="KEGG" id="ago:AGOS_AGR033W"/>
<protein>
    <submittedName>
        <fullName evidence="3">AGR033Wp</fullName>
    </submittedName>
</protein>
<keyword evidence="4" id="KW-1185">Reference proteome</keyword>
<name>Q750C4_EREGS</name>
<dbReference type="EMBL" id="AE016820">
    <property type="protein sequence ID" value="AAS54522.1"/>
    <property type="molecule type" value="Genomic_DNA"/>
</dbReference>
<keyword evidence="2" id="KW-1133">Transmembrane helix</keyword>